<dbReference type="Gene3D" id="2.30.30.140">
    <property type="match status" value="1"/>
</dbReference>
<evidence type="ECO:0000256" key="1">
    <source>
        <dbReference type="ARBA" id="ARBA00022679"/>
    </source>
</evidence>
<dbReference type="CDD" id="cd09275">
    <property type="entry name" value="RNase_HI_RT_DIRS1"/>
    <property type="match status" value="1"/>
</dbReference>
<evidence type="ECO:0000313" key="10">
    <source>
        <dbReference type="Proteomes" id="UP001190700"/>
    </source>
</evidence>
<dbReference type="PANTHER" id="PTHR33050">
    <property type="entry name" value="REVERSE TRANSCRIPTASE DOMAIN-CONTAINING PROTEIN"/>
    <property type="match status" value="1"/>
</dbReference>
<feature type="region of interest" description="Disordered" evidence="7">
    <location>
        <begin position="171"/>
        <end position="196"/>
    </location>
</feature>
<dbReference type="InterPro" id="IPR041373">
    <property type="entry name" value="RT_RNaseH"/>
</dbReference>
<feature type="compositionally biased region" description="Low complexity" evidence="7">
    <location>
        <begin position="174"/>
        <end position="187"/>
    </location>
</feature>
<evidence type="ECO:0000259" key="8">
    <source>
        <dbReference type="Pfam" id="PF17917"/>
    </source>
</evidence>
<protein>
    <recommendedName>
        <fullName evidence="8">Reverse transcriptase RNase H-like domain-containing protein</fullName>
    </recommendedName>
</protein>
<organism evidence="9 10">
    <name type="scientific">Cymbomonas tetramitiformis</name>
    <dbReference type="NCBI Taxonomy" id="36881"/>
    <lineage>
        <taxon>Eukaryota</taxon>
        <taxon>Viridiplantae</taxon>
        <taxon>Chlorophyta</taxon>
        <taxon>Pyramimonadophyceae</taxon>
        <taxon>Pyramimonadales</taxon>
        <taxon>Pyramimonadaceae</taxon>
        <taxon>Cymbomonas</taxon>
    </lineage>
</organism>
<dbReference type="GO" id="GO:0016787">
    <property type="term" value="F:hydrolase activity"/>
    <property type="evidence" value="ECO:0007669"/>
    <property type="project" value="UniProtKB-KW"/>
</dbReference>
<comment type="caution">
    <text evidence="9">The sequence shown here is derived from an EMBL/GenBank/DDBJ whole genome shotgun (WGS) entry which is preliminary data.</text>
</comment>
<evidence type="ECO:0000256" key="3">
    <source>
        <dbReference type="ARBA" id="ARBA00022722"/>
    </source>
</evidence>
<dbReference type="PANTHER" id="PTHR33050:SF7">
    <property type="entry name" value="RIBONUCLEASE H"/>
    <property type="match status" value="1"/>
</dbReference>
<keyword evidence="3" id="KW-0540">Nuclease</keyword>
<evidence type="ECO:0000256" key="6">
    <source>
        <dbReference type="ARBA" id="ARBA00022918"/>
    </source>
</evidence>
<evidence type="ECO:0000256" key="4">
    <source>
        <dbReference type="ARBA" id="ARBA00022759"/>
    </source>
</evidence>
<dbReference type="Pfam" id="PF17917">
    <property type="entry name" value="RT_RNaseH"/>
    <property type="match status" value="1"/>
</dbReference>
<name>A0AAE0L8D0_9CHLO</name>
<dbReference type="Proteomes" id="UP001190700">
    <property type="component" value="Unassembled WGS sequence"/>
</dbReference>
<keyword evidence="2" id="KW-0548">Nucleotidyltransferase</keyword>
<dbReference type="InterPro" id="IPR043502">
    <property type="entry name" value="DNA/RNA_pol_sf"/>
</dbReference>
<proteinExistence type="predicted"/>
<keyword evidence="4" id="KW-0255">Endonuclease</keyword>
<dbReference type="GO" id="GO:0004519">
    <property type="term" value="F:endonuclease activity"/>
    <property type="evidence" value="ECO:0007669"/>
    <property type="project" value="UniProtKB-KW"/>
</dbReference>
<evidence type="ECO:0000256" key="2">
    <source>
        <dbReference type="ARBA" id="ARBA00022695"/>
    </source>
</evidence>
<gene>
    <name evidence="9" type="ORF">CYMTET_16078</name>
</gene>
<dbReference type="AlphaFoldDB" id="A0AAE0L8D0"/>
<keyword evidence="6" id="KW-0695">RNA-directed DNA polymerase</keyword>
<keyword evidence="1" id="KW-0808">Transferase</keyword>
<keyword evidence="10" id="KW-1185">Reference proteome</keyword>
<evidence type="ECO:0000256" key="5">
    <source>
        <dbReference type="ARBA" id="ARBA00022801"/>
    </source>
</evidence>
<accession>A0AAE0L8D0</accession>
<evidence type="ECO:0000313" key="9">
    <source>
        <dbReference type="EMBL" id="KAK3275808.1"/>
    </source>
</evidence>
<keyword evidence="5" id="KW-0378">Hydrolase</keyword>
<dbReference type="GO" id="GO:0003964">
    <property type="term" value="F:RNA-directed DNA polymerase activity"/>
    <property type="evidence" value="ECO:0007669"/>
    <property type="project" value="UniProtKB-KW"/>
</dbReference>
<evidence type="ECO:0000256" key="7">
    <source>
        <dbReference type="SAM" id="MobiDB-lite"/>
    </source>
</evidence>
<dbReference type="SUPFAM" id="SSF56672">
    <property type="entry name" value="DNA/RNA polymerases"/>
    <property type="match status" value="1"/>
</dbReference>
<feature type="domain" description="Reverse transcriptase RNase H-like" evidence="8">
    <location>
        <begin position="323"/>
        <end position="408"/>
    </location>
</feature>
<reference evidence="9 10" key="1">
    <citation type="journal article" date="2015" name="Genome Biol. Evol.">
        <title>Comparative Genomics of a Bacterivorous Green Alga Reveals Evolutionary Causalities and Consequences of Phago-Mixotrophic Mode of Nutrition.</title>
        <authorList>
            <person name="Burns J.A."/>
            <person name="Paasch A."/>
            <person name="Narechania A."/>
            <person name="Kim E."/>
        </authorList>
    </citation>
    <scope>NUCLEOTIDE SEQUENCE [LARGE SCALE GENOMIC DNA]</scope>
    <source>
        <strain evidence="9 10">PLY_AMNH</strain>
    </source>
</reference>
<dbReference type="EMBL" id="LGRX02007006">
    <property type="protein sequence ID" value="KAK3275808.1"/>
    <property type="molecule type" value="Genomic_DNA"/>
</dbReference>
<sequence>MARGGRQFRSDAMDYSRGEVEVEARASASVRPRCVTVGCYAATTGVAGRGEGKAATERCLDESDKKISCFSCFFSAETGYQQVETGGGLPMAEPVVCEESREDGDAEETKETGETGRLVLQLRPPGWFSCAGDPPGLSTLHAVRPARGPASMFSGAVRVERRSEGVLQVRTRDGGSSTFSTGSGRSQRNQEAAGRFRSTTAMVSPSQVVLARTRTVTAECEYYRTWTIFWCWSTLREKAFCVEKKFNWRLASFTGLCQSVYLAVPAARLYLRELYFVLAEKRSWGAKVKISRAARGDLEWWSRLPVMSRWNGRKIWRSPTRAKVHTDSSMMAWGGVLNLKFPARGFWSDEMRNWHITHLELEAVYKTVQAFLKELEGKVVRLYCDNQAVVAMLSHFTSRNPDLMRRMRRLWLLLDLHDIELQACYIRSEANWGPYTVDRFASEISAQLPRYYAAWKDPRCEGVDSLTYDWRGENNWVNPPWALLDEVAHKLREEGTAATVVAPYWPGQSWFRELEALATEVEDDCFYPGVVKEFNEDGKAHVLYDDGDEETLDLSEENFKIINSVSELTDEAADADGENIENSGGDYEENQARWCCTKLPHARTL</sequence>
<dbReference type="InterPro" id="IPR052055">
    <property type="entry name" value="Hepadnavirus_pol/RT"/>
</dbReference>